<accession>A0A5C6AUM0</accession>
<dbReference type="Pfam" id="PF01381">
    <property type="entry name" value="HTH_3"/>
    <property type="match status" value="1"/>
</dbReference>
<dbReference type="GO" id="GO:0003677">
    <property type="term" value="F:DNA binding"/>
    <property type="evidence" value="ECO:0007669"/>
    <property type="project" value="InterPro"/>
</dbReference>
<dbReference type="CDD" id="cd00093">
    <property type="entry name" value="HTH_XRE"/>
    <property type="match status" value="1"/>
</dbReference>
<evidence type="ECO:0000313" key="3">
    <source>
        <dbReference type="Proteomes" id="UP000320176"/>
    </source>
</evidence>
<name>A0A5C6AUM0_9BACT</name>
<sequence>MSGRQHANLVEYITHKGAYNQADLARELGVSRAQISKWKSGEHIPSERRDRLLKIAGLFDTVSDRWAMFAETEDNSKAWCDFFEELLEDLEWGGSLRDLSRNMPDIFYGHLIEALLGLDAKISVKAPASKWEDEESCKMTPLANCLFSVYETWGQLYDWIDSSLEFDDLMDGAEYELFDVIEELRWSASGIAIDNVEPELLISIGCEESKIKELTKQSRQEAAQRLSQVCNIRIKHGLPITADYFQLLTLPPIELAEASWFQRKGNSHHPGEAIKSFLSYGERQLLSHQECQAAMLRQIDSKLDRLLELSK</sequence>
<dbReference type="InterPro" id="IPR001387">
    <property type="entry name" value="Cro/C1-type_HTH"/>
</dbReference>
<dbReference type="InterPro" id="IPR010982">
    <property type="entry name" value="Lambda_DNA-bd_dom_sf"/>
</dbReference>
<evidence type="ECO:0000313" key="2">
    <source>
        <dbReference type="EMBL" id="TWU02899.1"/>
    </source>
</evidence>
<protein>
    <submittedName>
        <fullName evidence="2">Helix-turn-helix domain protein</fullName>
    </submittedName>
</protein>
<comment type="caution">
    <text evidence="2">The sequence shown here is derived from an EMBL/GenBank/DDBJ whole genome shotgun (WGS) entry which is preliminary data.</text>
</comment>
<gene>
    <name evidence="2" type="ORF">Pla52n_39870</name>
</gene>
<dbReference type="PROSITE" id="PS50943">
    <property type="entry name" value="HTH_CROC1"/>
    <property type="match status" value="1"/>
</dbReference>
<organism evidence="2 3">
    <name type="scientific">Stieleria varia</name>
    <dbReference type="NCBI Taxonomy" id="2528005"/>
    <lineage>
        <taxon>Bacteria</taxon>
        <taxon>Pseudomonadati</taxon>
        <taxon>Planctomycetota</taxon>
        <taxon>Planctomycetia</taxon>
        <taxon>Pirellulales</taxon>
        <taxon>Pirellulaceae</taxon>
        <taxon>Stieleria</taxon>
    </lineage>
</organism>
<reference evidence="2 3" key="1">
    <citation type="submission" date="2019-02" db="EMBL/GenBank/DDBJ databases">
        <title>Deep-cultivation of Planctomycetes and their phenomic and genomic characterization uncovers novel biology.</title>
        <authorList>
            <person name="Wiegand S."/>
            <person name="Jogler M."/>
            <person name="Boedeker C."/>
            <person name="Pinto D."/>
            <person name="Vollmers J."/>
            <person name="Rivas-Marin E."/>
            <person name="Kohn T."/>
            <person name="Peeters S.H."/>
            <person name="Heuer A."/>
            <person name="Rast P."/>
            <person name="Oberbeckmann S."/>
            <person name="Bunk B."/>
            <person name="Jeske O."/>
            <person name="Meyerdierks A."/>
            <person name="Storesund J.E."/>
            <person name="Kallscheuer N."/>
            <person name="Luecker S."/>
            <person name="Lage O.M."/>
            <person name="Pohl T."/>
            <person name="Merkel B.J."/>
            <person name="Hornburger P."/>
            <person name="Mueller R.-W."/>
            <person name="Bruemmer F."/>
            <person name="Labrenz M."/>
            <person name="Spormann A.M."/>
            <person name="Op Den Camp H."/>
            <person name="Overmann J."/>
            <person name="Amann R."/>
            <person name="Jetten M.S.M."/>
            <person name="Mascher T."/>
            <person name="Medema M.H."/>
            <person name="Devos D.P."/>
            <person name="Kaster A.-K."/>
            <person name="Ovreas L."/>
            <person name="Rohde M."/>
            <person name="Galperin M.Y."/>
            <person name="Jogler C."/>
        </authorList>
    </citation>
    <scope>NUCLEOTIDE SEQUENCE [LARGE SCALE GENOMIC DNA]</scope>
    <source>
        <strain evidence="2 3">Pla52n</strain>
    </source>
</reference>
<dbReference type="EMBL" id="SJPN01000004">
    <property type="protein sequence ID" value="TWU02899.1"/>
    <property type="molecule type" value="Genomic_DNA"/>
</dbReference>
<dbReference type="Proteomes" id="UP000320176">
    <property type="component" value="Unassembled WGS sequence"/>
</dbReference>
<feature type="domain" description="HTH cro/C1-type" evidence="1">
    <location>
        <begin position="21"/>
        <end position="65"/>
    </location>
</feature>
<keyword evidence="3" id="KW-1185">Reference proteome</keyword>
<dbReference type="RefSeq" id="WP_146521137.1">
    <property type="nucleotide sequence ID" value="NZ_CP151726.1"/>
</dbReference>
<dbReference type="OrthoDB" id="9812495at2"/>
<evidence type="ECO:0000259" key="1">
    <source>
        <dbReference type="PROSITE" id="PS50943"/>
    </source>
</evidence>
<dbReference type="SUPFAM" id="SSF47413">
    <property type="entry name" value="lambda repressor-like DNA-binding domains"/>
    <property type="match status" value="1"/>
</dbReference>
<dbReference type="AlphaFoldDB" id="A0A5C6AUM0"/>
<proteinExistence type="predicted"/>
<dbReference type="Gene3D" id="1.10.260.40">
    <property type="entry name" value="lambda repressor-like DNA-binding domains"/>
    <property type="match status" value="1"/>
</dbReference>